<dbReference type="PROSITE" id="PS51549">
    <property type="entry name" value="DM13"/>
    <property type="match status" value="1"/>
</dbReference>
<sequence length="128" mass="13376">MTRLRRSTVAVAAFAAAFFATSAFAESASGRFTGAGGHVASGTVTVVTENGRTRVVFGNDFSLDSAPDAYVAFGSARSYAEGTAFAELKSLSGGQTYSAPASIDGSDYDAVWLWCRRFSVPLGVARLR</sequence>
<feature type="domain" description="DM13" evidence="2">
    <location>
        <begin position="30"/>
        <end position="128"/>
    </location>
</feature>
<dbReference type="RefSeq" id="WP_007067165.1">
    <property type="nucleotide sequence ID" value="NZ_DS022272.1"/>
</dbReference>
<reference evidence="3 4" key="1">
    <citation type="journal article" date="2010" name="J. Bacteriol.">
        <title>Genome sequence of Fulvimarina pelagi HTCC2506T, a Mn(II)-oxidizing alphaproteobacterium possessing an aerobic anoxygenic photosynthetic gene cluster and Xanthorhodopsin.</title>
        <authorList>
            <person name="Kang I."/>
            <person name="Oh H.M."/>
            <person name="Lim S.I."/>
            <person name="Ferriera S."/>
            <person name="Giovannoni S.J."/>
            <person name="Cho J.C."/>
        </authorList>
    </citation>
    <scope>NUCLEOTIDE SEQUENCE [LARGE SCALE GENOMIC DNA]</scope>
    <source>
        <strain evidence="3 4">HTCC2506</strain>
    </source>
</reference>
<dbReference type="EMBL" id="AATP01000001">
    <property type="protein sequence ID" value="EAU43191.1"/>
    <property type="molecule type" value="Genomic_DNA"/>
</dbReference>
<evidence type="ECO:0000313" key="3">
    <source>
        <dbReference type="EMBL" id="EAU43191.1"/>
    </source>
</evidence>
<dbReference type="HOGENOM" id="CLU_158658_0_0_5"/>
<keyword evidence="1" id="KW-0732">Signal</keyword>
<name>Q0G573_9HYPH</name>
<evidence type="ECO:0000259" key="2">
    <source>
        <dbReference type="PROSITE" id="PS51549"/>
    </source>
</evidence>
<dbReference type="InterPro" id="IPR019545">
    <property type="entry name" value="DM13_domain"/>
</dbReference>
<dbReference type="eggNOG" id="ENOG50332PK">
    <property type="taxonomic scope" value="Bacteria"/>
</dbReference>
<keyword evidence="4" id="KW-1185">Reference proteome</keyword>
<gene>
    <name evidence="3" type="ORF">FP2506_10116</name>
</gene>
<comment type="caution">
    <text evidence="3">The sequence shown here is derived from an EMBL/GenBank/DDBJ whole genome shotgun (WGS) entry which is preliminary data.</text>
</comment>
<organism evidence="3 4">
    <name type="scientific">Fulvimarina pelagi HTCC2506</name>
    <dbReference type="NCBI Taxonomy" id="314231"/>
    <lineage>
        <taxon>Bacteria</taxon>
        <taxon>Pseudomonadati</taxon>
        <taxon>Pseudomonadota</taxon>
        <taxon>Alphaproteobacteria</taxon>
        <taxon>Hyphomicrobiales</taxon>
        <taxon>Aurantimonadaceae</taxon>
        <taxon>Fulvimarina</taxon>
    </lineage>
</organism>
<feature type="signal peptide" evidence="1">
    <location>
        <begin position="1"/>
        <end position="25"/>
    </location>
</feature>
<dbReference type="Proteomes" id="UP000004310">
    <property type="component" value="Unassembled WGS sequence"/>
</dbReference>
<feature type="chain" id="PRO_5004172234" evidence="1">
    <location>
        <begin position="26"/>
        <end position="128"/>
    </location>
</feature>
<protein>
    <submittedName>
        <fullName evidence="3">Twin-arginine translocation pathway signal sequence domain protein, putative</fullName>
    </submittedName>
</protein>
<proteinExistence type="predicted"/>
<dbReference type="Pfam" id="PF10517">
    <property type="entry name" value="DM13"/>
    <property type="match status" value="1"/>
</dbReference>
<dbReference type="STRING" id="217511.GCA_001463845_00781"/>
<evidence type="ECO:0000256" key="1">
    <source>
        <dbReference type="SAM" id="SignalP"/>
    </source>
</evidence>
<evidence type="ECO:0000313" key="4">
    <source>
        <dbReference type="Proteomes" id="UP000004310"/>
    </source>
</evidence>
<dbReference type="AlphaFoldDB" id="Q0G573"/>
<accession>Q0G573</accession>